<feature type="transmembrane region" description="Helical" evidence="5">
    <location>
        <begin position="319"/>
        <end position="343"/>
    </location>
</feature>
<dbReference type="InterPro" id="IPR011701">
    <property type="entry name" value="MFS"/>
</dbReference>
<evidence type="ECO:0000259" key="6">
    <source>
        <dbReference type="PROSITE" id="PS50850"/>
    </source>
</evidence>
<evidence type="ECO:0000256" key="3">
    <source>
        <dbReference type="ARBA" id="ARBA00022989"/>
    </source>
</evidence>
<evidence type="ECO:0000313" key="8">
    <source>
        <dbReference type="Proteomes" id="UP000195787"/>
    </source>
</evidence>
<dbReference type="PROSITE" id="PS50850">
    <property type="entry name" value="MFS"/>
    <property type="match status" value="1"/>
</dbReference>
<dbReference type="Pfam" id="PF07690">
    <property type="entry name" value="MFS_1"/>
    <property type="match status" value="1"/>
</dbReference>
<dbReference type="CDD" id="cd17393">
    <property type="entry name" value="MFS_MosC_like"/>
    <property type="match status" value="1"/>
</dbReference>
<gene>
    <name evidence="7" type="ORF">CZ674_12965</name>
</gene>
<dbReference type="EMBL" id="FUHU01000046">
    <property type="protein sequence ID" value="SJM69022.1"/>
    <property type="molecule type" value="Genomic_DNA"/>
</dbReference>
<dbReference type="AlphaFoldDB" id="A0A1R4GM84"/>
<accession>A0A1R4GM84</accession>
<organism evidence="7 8">
    <name type="scientific">Agrococcus casei LMG 22410</name>
    <dbReference type="NCBI Taxonomy" id="1255656"/>
    <lineage>
        <taxon>Bacteria</taxon>
        <taxon>Bacillati</taxon>
        <taxon>Actinomycetota</taxon>
        <taxon>Actinomycetes</taxon>
        <taxon>Micrococcales</taxon>
        <taxon>Microbacteriaceae</taxon>
        <taxon>Agrococcus</taxon>
    </lineage>
</organism>
<dbReference type="PANTHER" id="PTHR23514">
    <property type="entry name" value="BYPASS OF STOP CODON PROTEIN 6"/>
    <property type="match status" value="1"/>
</dbReference>
<keyword evidence="8" id="KW-1185">Reference proteome</keyword>
<dbReference type="InterPro" id="IPR036259">
    <property type="entry name" value="MFS_trans_sf"/>
</dbReference>
<feature type="transmembrane region" description="Helical" evidence="5">
    <location>
        <begin position="285"/>
        <end position="307"/>
    </location>
</feature>
<dbReference type="Proteomes" id="UP000195787">
    <property type="component" value="Unassembled WGS sequence"/>
</dbReference>
<dbReference type="GO" id="GO:0022857">
    <property type="term" value="F:transmembrane transporter activity"/>
    <property type="evidence" value="ECO:0007669"/>
    <property type="project" value="InterPro"/>
</dbReference>
<feature type="transmembrane region" description="Helical" evidence="5">
    <location>
        <begin position="233"/>
        <end position="254"/>
    </location>
</feature>
<evidence type="ECO:0000256" key="1">
    <source>
        <dbReference type="ARBA" id="ARBA00004651"/>
    </source>
</evidence>
<feature type="domain" description="Major facilitator superfamily (MFS) profile" evidence="6">
    <location>
        <begin position="1"/>
        <end position="372"/>
    </location>
</feature>
<feature type="transmembrane region" description="Helical" evidence="5">
    <location>
        <begin position="261"/>
        <end position="279"/>
    </location>
</feature>
<dbReference type="SUPFAM" id="SSF103473">
    <property type="entry name" value="MFS general substrate transporter"/>
    <property type="match status" value="1"/>
</dbReference>
<evidence type="ECO:0000256" key="2">
    <source>
        <dbReference type="ARBA" id="ARBA00022692"/>
    </source>
</evidence>
<feature type="transmembrane region" description="Helical" evidence="5">
    <location>
        <begin position="60"/>
        <end position="79"/>
    </location>
</feature>
<dbReference type="InterPro" id="IPR051788">
    <property type="entry name" value="MFS_Transporter"/>
</dbReference>
<protein>
    <submittedName>
        <fullName evidence="7">Major facilitator superfamily MFS_1</fullName>
    </submittedName>
</protein>
<reference evidence="7 8" key="1">
    <citation type="submission" date="2017-02" db="EMBL/GenBank/DDBJ databases">
        <authorList>
            <person name="Peterson S.W."/>
        </authorList>
    </citation>
    <scope>NUCLEOTIDE SEQUENCE [LARGE SCALE GENOMIC DNA]</scope>
    <source>
        <strain evidence="7 8">LMG 22410</strain>
    </source>
</reference>
<evidence type="ECO:0000313" key="7">
    <source>
        <dbReference type="EMBL" id="SJM69022.1"/>
    </source>
</evidence>
<keyword evidence="3 5" id="KW-1133">Transmembrane helix</keyword>
<feature type="transmembrane region" description="Helical" evidence="5">
    <location>
        <begin position="85"/>
        <end position="105"/>
    </location>
</feature>
<comment type="subcellular location">
    <subcellularLocation>
        <location evidence="1">Cell membrane</location>
        <topology evidence="1">Multi-pass membrane protein</topology>
    </subcellularLocation>
</comment>
<feature type="transmembrane region" description="Helical" evidence="5">
    <location>
        <begin position="195"/>
        <end position="213"/>
    </location>
</feature>
<keyword evidence="4 5" id="KW-0472">Membrane</keyword>
<dbReference type="GO" id="GO:0005886">
    <property type="term" value="C:plasma membrane"/>
    <property type="evidence" value="ECO:0007669"/>
    <property type="project" value="UniProtKB-SubCell"/>
</dbReference>
<dbReference type="Gene3D" id="1.20.1250.20">
    <property type="entry name" value="MFS general substrate transporter like domains"/>
    <property type="match status" value="2"/>
</dbReference>
<feature type="transmembrane region" description="Helical" evidence="5">
    <location>
        <begin position="31"/>
        <end position="53"/>
    </location>
</feature>
<dbReference type="InterPro" id="IPR020846">
    <property type="entry name" value="MFS_dom"/>
</dbReference>
<proteinExistence type="predicted"/>
<sequence length="377" mass="39593">MFFLVGFAFAGWMARIPHVRDQLGIEVDEVGYLLLAIAAGSAIGFLSASWLVHRFGTDRLTSMGLIFIGAGLSIAGWAVEASSLPLVLAGFIVTGNFISITNVAMNTSASANERAIAKPIMPIYHAFYSVGTVSGAGVGALFEGLKLDLGLQSTLVLAALIVAAFITRRHIAPDVVDEEDPVTMRDRMRVWREPATLLLGVFVLGSSLMEGSANDWLALLMVDGHGFSKTAGAVLFAVFLACMTAGRLLGVIALQKLGRVLTLRITFGGALVGLALVLLTDIPALVVVGVLLWGFGNALGFPVAMSAAGDDARLGPARVATVSSIGYLSMLAGPPVIGTLAAFGSLRQAMLILLVIGLVSWLLTPFTRENRLSGVRR</sequence>
<keyword evidence="2 5" id="KW-0812">Transmembrane</keyword>
<evidence type="ECO:0000256" key="4">
    <source>
        <dbReference type="ARBA" id="ARBA00023136"/>
    </source>
</evidence>
<feature type="transmembrane region" description="Helical" evidence="5">
    <location>
        <begin position="349"/>
        <end position="367"/>
    </location>
</feature>
<feature type="transmembrane region" description="Helical" evidence="5">
    <location>
        <begin position="126"/>
        <end position="143"/>
    </location>
</feature>
<feature type="transmembrane region" description="Helical" evidence="5">
    <location>
        <begin position="149"/>
        <end position="166"/>
    </location>
</feature>
<dbReference type="PANTHER" id="PTHR23514:SF13">
    <property type="entry name" value="INNER MEMBRANE PROTEIN YBJJ"/>
    <property type="match status" value="1"/>
</dbReference>
<name>A0A1R4GM84_9MICO</name>
<evidence type="ECO:0000256" key="5">
    <source>
        <dbReference type="SAM" id="Phobius"/>
    </source>
</evidence>